<keyword evidence="2" id="KW-1185">Reference proteome</keyword>
<comment type="caution">
    <text evidence="1">The sequence shown here is derived from an EMBL/GenBank/DDBJ whole genome shotgun (WGS) entry which is preliminary data.</text>
</comment>
<gene>
    <name evidence="1" type="ORF">LTS18_006590</name>
</gene>
<proteinExistence type="predicted"/>
<dbReference type="EMBL" id="JAWDJW010007937">
    <property type="protein sequence ID" value="KAK3061294.1"/>
    <property type="molecule type" value="Genomic_DNA"/>
</dbReference>
<name>A0ACC3D3H6_9PEZI</name>
<protein>
    <submittedName>
        <fullName evidence="1">Uncharacterized protein</fullName>
    </submittedName>
</protein>
<sequence length="656" mass="73561">MRSAARVFYLAVFTLLGTSHGSSSGTSAKAPSASRSKDASPNVCAVSLQESASPPTRRPHTYRSFSQFEPNAIVSDACASYETLDDLNAGLHPYVHAITTQTDFFSYYRLNLYNKKCPFWDDEAGLCGNIACAVNTVENEDDVPLVWRAQELGKLEGPKAHHPGRQEQRDRQAKKPLMGELGADVGESCIVEYDDECDERDYCIPEDERSSSKGDYVSLVDNPERFTGYGGPSAHQVWEAIYRENCFSRPGDELAEAPVSPGVSSPFGLGNVQQKQATHELRNVIKEHGVQQGVQQAMAKGVSQSLDDGLEFEDACVEKRIFYRVISGMHASISSHLCWDYLNQTTGEWGPNVDCYAQRLHYHPERISNLYFNYALLLRAAGKLRAHIQGYTYCSADPQQDLLTKGLVLSLAKAIPTGSEIFDESVMFQGPEAVGLKEDFRNRFRNVSRVMDCVGCDKCRLWGKLQTAGYGTALKILFEFDEKNPDSDPPLRRTELVALINTLDRVSTSLNSIREFRQMLEAREASSSPSSASTPASQQSSHVEANPTAGTTVVNTTPHSSTIPAADETEEDEWGGLPRRRPRRTRYQDLTVGEIFYEEFDLIWRTFVYVMKSWFQLPGKALKIVLFEVGRLWDYWLGIQPKERTWRFRLPGKDEL</sequence>
<accession>A0ACC3D3H6</accession>
<dbReference type="Proteomes" id="UP001186974">
    <property type="component" value="Unassembled WGS sequence"/>
</dbReference>
<evidence type="ECO:0000313" key="1">
    <source>
        <dbReference type="EMBL" id="KAK3061294.1"/>
    </source>
</evidence>
<evidence type="ECO:0000313" key="2">
    <source>
        <dbReference type="Proteomes" id="UP001186974"/>
    </source>
</evidence>
<reference evidence="1" key="1">
    <citation type="submission" date="2024-09" db="EMBL/GenBank/DDBJ databases">
        <title>Black Yeasts Isolated from many extreme environments.</title>
        <authorList>
            <person name="Coleine C."/>
            <person name="Stajich J.E."/>
            <person name="Selbmann L."/>
        </authorList>
    </citation>
    <scope>NUCLEOTIDE SEQUENCE</scope>
    <source>
        <strain evidence="1">CCFEE 5737</strain>
    </source>
</reference>
<organism evidence="1 2">
    <name type="scientific">Coniosporium uncinatum</name>
    <dbReference type="NCBI Taxonomy" id="93489"/>
    <lineage>
        <taxon>Eukaryota</taxon>
        <taxon>Fungi</taxon>
        <taxon>Dikarya</taxon>
        <taxon>Ascomycota</taxon>
        <taxon>Pezizomycotina</taxon>
        <taxon>Dothideomycetes</taxon>
        <taxon>Dothideomycetes incertae sedis</taxon>
        <taxon>Coniosporium</taxon>
    </lineage>
</organism>